<organism evidence="2 3">
    <name type="scientific">Streptomyces buecherae</name>
    <dbReference type="NCBI Taxonomy" id="2763006"/>
    <lineage>
        <taxon>Bacteria</taxon>
        <taxon>Bacillati</taxon>
        <taxon>Actinomycetota</taxon>
        <taxon>Actinomycetes</taxon>
        <taxon>Kitasatosporales</taxon>
        <taxon>Streptomycetaceae</taxon>
        <taxon>Streptomyces</taxon>
    </lineage>
</organism>
<dbReference type="SUPFAM" id="SSF53474">
    <property type="entry name" value="alpha/beta-Hydrolases"/>
    <property type="match status" value="1"/>
</dbReference>
<evidence type="ECO:0000259" key="1">
    <source>
        <dbReference type="SMART" id="SM00824"/>
    </source>
</evidence>
<dbReference type="InterPro" id="IPR029058">
    <property type="entry name" value="AB_hydrolase_fold"/>
</dbReference>
<feature type="domain" description="Thioesterase TesA-like" evidence="1">
    <location>
        <begin position="2"/>
        <end position="106"/>
    </location>
</feature>
<dbReference type="Gene3D" id="3.40.50.1820">
    <property type="entry name" value="alpha/beta hydrolase"/>
    <property type="match status" value="1"/>
</dbReference>
<reference evidence="2 3" key="1">
    <citation type="submission" date="2020-06" db="EMBL/GenBank/DDBJ databases">
        <title>Genome mining for natural products.</title>
        <authorList>
            <person name="Zhang B."/>
            <person name="Shi J."/>
            <person name="Ge H."/>
        </authorList>
    </citation>
    <scope>NUCLEOTIDE SEQUENCE [LARGE SCALE GENOMIC DNA]</scope>
    <source>
        <strain evidence="2 3">NA00687</strain>
    </source>
</reference>
<protein>
    <recommendedName>
        <fullName evidence="1">Thioesterase TesA-like domain-containing protein</fullName>
    </recommendedName>
</protein>
<gene>
    <name evidence="2" type="ORF">HUT08_03640</name>
</gene>
<name>A0A7H8N2F9_9ACTN</name>
<dbReference type="SMART" id="SM00824">
    <property type="entry name" value="PKS_TE"/>
    <property type="match status" value="1"/>
</dbReference>
<dbReference type="RefSeq" id="WP_176159876.1">
    <property type="nucleotide sequence ID" value="NZ_CP054929.1"/>
</dbReference>
<proteinExistence type="predicted"/>
<dbReference type="EMBL" id="CP054929">
    <property type="protein sequence ID" value="QKW48178.1"/>
    <property type="molecule type" value="Genomic_DNA"/>
</dbReference>
<dbReference type="Proteomes" id="UP000509303">
    <property type="component" value="Chromosome"/>
</dbReference>
<dbReference type="AlphaFoldDB" id="A0A7H8N2F9"/>
<evidence type="ECO:0000313" key="3">
    <source>
        <dbReference type="Proteomes" id="UP000509303"/>
    </source>
</evidence>
<accession>A0A7H8N2F9</accession>
<keyword evidence="3" id="KW-1185">Reference proteome</keyword>
<dbReference type="InterPro" id="IPR020802">
    <property type="entry name" value="TesA-like"/>
</dbReference>
<evidence type="ECO:0000313" key="2">
    <source>
        <dbReference type="EMBL" id="QKW48178.1"/>
    </source>
</evidence>
<sequence>MVLLDSRPLDAYRAADSERLLAGLAARADYLDDTRLAAMGGYLRLLAGASPQPHGRPTLLVTAAGREAGPLAPWPLPHTEVSAPGDHFTLIEEHAETTAKAVGTWLAELGQLA</sequence>